<dbReference type="EMBL" id="VDMA02000001">
    <property type="protein sequence ID" value="KAB8188059.1"/>
    <property type="molecule type" value="Genomic_DNA"/>
</dbReference>
<keyword evidence="2" id="KW-1003">Cell membrane</keyword>
<keyword evidence="4 7" id="KW-1133">Transmembrane helix</keyword>
<proteinExistence type="inferred from homology"/>
<gene>
    <name evidence="9" type="ORF">FH610_002755</name>
</gene>
<keyword evidence="3 7" id="KW-0812">Transmembrane</keyword>
<protein>
    <submittedName>
        <fullName evidence="9">FtsX-like permease family protein</fullName>
    </submittedName>
</protein>
<dbReference type="Proteomes" id="UP000313066">
    <property type="component" value="Unassembled WGS sequence"/>
</dbReference>
<dbReference type="AlphaFoldDB" id="A0A5N6C5T7"/>
<feature type="transmembrane region" description="Helical" evidence="7">
    <location>
        <begin position="772"/>
        <end position="796"/>
    </location>
</feature>
<sequence length="811" mass="84850">MRWPLSRLLLRKILRDMWLARTRMVMMTLAIALSVTAVGAFLSARAILGREISRNYLETRPASATVRVPGGVDAATLAAVKAQPGVLDATTRASFPARLKIGNGPWRMSLLFVSHAADPQRISRVTMQRGAWPPPPGGLVLERTALAFLDAEVGQAITVQVPGTVPASVTVTGSAHDGGVAPADQEQTAYAYTTDATLARLGVRSAPDELKVVIGDRTGPSGSRDVIETDVQRVAALLRARGFPVSRIEVPRPLEHPHQGQMEMVGFTLLAFGAAALLLSSVLVAALLGGLVTGQIRQIGAMKAVGARTGQILALYLTLTAILSVLATALALPTGAALGRALAAQGARLLNLDLFSLAIPPWAYALQITAGIFVPVLVALMPLVRGSRITVRAAIDDHGLDADAPARSWNGRLTTRLGGPSRLHTLATRNVLRRRGRLVLNVGLLAVAGAMFLTGLNTATGWNALVQEGTAHRADDLEIRLARPAPAARLVELARGVPGVVAAEAWARAGTTVHVPGRVDVARVYPDDAHGSFTMLAPPAATPLLRLPVEQGRWLRPADVGTVVLNNLASAQLPGIRIGDRVSLTVDGRPTTWRVAGIVSDFGSQATAYTTDRQYASVTGETGQAGLLRVVTARHDTGARQAVLDRIEAALEGDGVAVERSFRADELRAALDGHVLVLADALIGLGVVMGLVGLLGLAAGLVTAVTERTREFGVLHAIGATSTVVRGIVVAEGGFTAAISLPVAALAALPLTRLLGDFVGANAFRQPLPFRFNAPALLVWSLLALAGAALAATAAARRASRLTVRNALVTL</sequence>
<comment type="similarity">
    <text evidence="6">Belongs to the ABC-4 integral membrane protein family.</text>
</comment>
<dbReference type="InterPro" id="IPR050250">
    <property type="entry name" value="Macrolide_Exporter_MacB"/>
</dbReference>
<feature type="transmembrane region" description="Helical" evidence="7">
    <location>
        <begin position="681"/>
        <end position="706"/>
    </location>
</feature>
<dbReference type="GO" id="GO:0022857">
    <property type="term" value="F:transmembrane transporter activity"/>
    <property type="evidence" value="ECO:0007669"/>
    <property type="project" value="TreeGrafter"/>
</dbReference>
<evidence type="ECO:0000256" key="1">
    <source>
        <dbReference type="ARBA" id="ARBA00004651"/>
    </source>
</evidence>
<dbReference type="PANTHER" id="PTHR30572:SF4">
    <property type="entry name" value="ABC TRANSPORTER PERMEASE YTRF"/>
    <property type="match status" value="1"/>
</dbReference>
<organism evidence="9 10">
    <name type="scientific">Microbispora catharanthi</name>
    <dbReference type="NCBI Taxonomy" id="1712871"/>
    <lineage>
        <taxon>Bacteria</taxon>
        <taxon>Bacillati</taxon>
        <taxon>Actinomycetota</taxon>
        <taxon>Actinomycetes</taxon>
        <taxon>Streptosporangiales</taxon>
        <taxon>Streptosporangiaceae</taxon>
        <taxon>Microbispora</taxon>
    </lineage>
</organism>
<evidence type="ECO:0000256" key="5">
    <source>
        <dbReference type="ARBA" id="ARBA00023136"/>
    </source>
</evidence>
<evidence type="ECO:0000313" key="9">
    <source>
        <dbReference type="EMBL" id="KAB8188059.1"/>
    </source>
</evidence>
<dbReference type="PANTHER" id="PTHR30572">
    <property type="entry name" value="MEMBRANE COMPONENT OF TRANSPORTER-RELATED"/>
    <property type="match status" value="1"/>
</dbReference>
<evidence type="ECO:0000313" key="10">
    <source>
        <dbReference type="Proteomes" id="UP000313066"/>
    </source>
</evidence>
<comment type="caution">
    <text evidence="9">The sequence shown here is derived from an EMBL/GenBank/DDBJ whole genome shotgun (WGS) entry which is preliminary data.</text>
</comment>
<feature type="transmembrane region" description="Helical" evidence="7">
    <location>
        <begin position="727"/>
        <end position="752"/>
    </location>
</feature>
<dbReference type="InterPro" id="IPR003838">
    <property type="entry name" value="ABC3_permease_C"/>
</dbReference>
<dbReference type="Pfam" id="PF02687">
    <property type="entry name" value="FtsX"/>
    <property type="match status" value="2"/>
</dbReference>
<keyword evidence="10" id="KW-1185">Reference proteome</keyword>
<dbReference type="GO" id="GO:0005886">
    <property type="term" value="C:plasma membrane"/>
    <property type="evidence" value="ECO:0007669"/>
    <property type="project" value="UniProtKB-SubCell"/>
</dbReference>
<reference evidence="9 10" key="1">
    <citation type="submission" date="2019-10" db="EMBL/GenBank/DDBJ databases">
        <title>Nonomuraea sp. nov., isolated from Phyllanthus amarus.</title>
        <authorList>
            <person name="Klykleung N."/>
            <person name="Tanasupawat S."/>
        </authorList>
    </citation>
    <scope>NUCLEOTIDE SEQUENCE [LARGE SCALE GENOMIC DNA]</scope>
    <source>
        <strain evidence="9 10">CR1-09</strain>
    </source>
</reference>
<feature type="transmembrane region" description="Helical" evidence="7">
    <location>
        <begin position="362"/>
        <end position="384"/>
    </location>
</feature>
<feature type="domain" description="ABC3 transporter permease C-terminal" evidence="8">
    <location>
        <begin position="271"/>
        <end position="389"/>
    </location>
</feature>
<feature type="transmembrane region" description="Helical" evidence="7">
    <location>
        <begin position="264"/>
        <end position="292"/>
    </location>
</feature>
<accession>A0A5N6C5T7</accession>
<feature type="transmembrane region" description="Helical" evidence="7">
    <location>
        <begin position="313"/>
        <end position="342"/>
    </location>
</feature>
<feature type="transmembrane region" description="Helical" evidence="7">
    <location>
        <begin position="438"/>
        <end position="456"/>
    </location>
</feature>
<dbReference type="RefSeq" id="WP_139572580.1">
    <property type="nucleotide sequence ID" value="NZ_VDMA02000001.1"/>
</dbReference>
<keyword evidence="5 7" id="KW-0472">Membrane</keyword>
<evidence type="ECO:0000256" key="3">
    <source>
        <dbReference type="ARBA" id="ARBA00022692"/>
    </source>
</evidence>
<evidence type="ECO:0000256" key="2">
    <source>
        <dbReference type="ARBA" id="ARBA00022475"/>
    </source>
</evidence>
<feature type="domain" description="ABC3 transporter permease C-terminal" evidence="8">
    <location>
        <begin position="685"/>
        <end position="802"/>
    </location>
</feature>
<evidence type="ECO:0000256" key="6">
    <source>
        <dbReference type="ARBA" id="ARBA00038076"/>
    </source>
</evidence>
<comment type="subcellular location">
    <subcellularLocation>
        <location evidence="1">Cell membrane</location>
        <topology evidence="1">Multi-pass membrane protein</topology>
    </subcellularLocation>
</comment>
<evidence type="ECO:0000256" key="4">
    <source>
        <dbReference type="ARBA" id="ARBA00022989"/>
    </source>
</evidence>
<name>A0A5N6C5T7_9ACTN</name>
<evidence type="ECO:0000256" key="7">
    <source>
        <dbReference type="SAM" id="Phobius"/>
    </source>
</evidence>
<evidence type="ECO:0000259" key="8">
    <source>
        <dbReference type="Pfam" id="PF02687"/>
    </source>
</evidence>